<dbReference type="InterPro" id="IPR019079">
    <property type="entry name" value="Capsule_synth_CapA"/>
</dbReference>
<feature type="region of interest" description="Disordered" evidence="1">
    <location>
        <begin position="62"/>
        <end position="91"/>
    </location>
</feature>
<sequence length="91" mass="9527">MDGGFAALLRTRELLEEQGAAVAGAGENQAAARRPVIRRTPHGTVAVLAYSAVFPQVTRRVPAGPASPRCARTASTRRGRRTSGIPGCCRA</sequence>
<dbReference type="AlphaFoldDB" id="A0A558AHR8"/>
<evidence type="ECO:0000259" key="2">
    <source>
        <dbReference type="Pfam" id="PF09587"/>
    </source>
</evidence>
<dbReference type="Proteomes" id="UP000318578">
    <property type="component" value="Unassembled WGS sequence"/>
</dbReference>
<comment type="caution">
    <text evidence="3">The sequence shown here is derived from an EMBL/GenBank/DDBJ whole genome shotgun (WGS) entry which is preliminary data.</text>
</comment>
<organism evidence="3 4">
    <name type="scientific">Amycolatopsis acidiphila</name>
    <dbReference type="NCBI Taxonomy" id="715473"/>
    <lineage>
        <taxon>Bacteria</taxon>
        <taxon>Bacillati</taxon>
        <taxon>Actinomycetota</taxon>
        <taxon>Actinomycetes</taxon>
        <taxon>Pseudonocardiales</taxon>
        <taxon>Pseudonocardiaceae</taxon>
        <taxon>Amycolatopsis</taxon>
    </lineage>
</organism>
<feature type="domain" description="Capsule synthesis protein CapA" evidence="2">
    <location>
        <begin position="1"/>
        <end position="58"/>
    </location>
</feature>
<evidence type="ECO:0000313" key="3">
    <source>
        <dbReference type="EMBL" id="TVT23816.1"/>
    </source>
</evidence>
<dbReference type="EMBL" id="VJZA01000009">
    <property type="protein sequence ID" value="TVT23816.1"/>
    <property type="molecule type" value="Genomic_DNA"/>
</dbReference>
<gene>
    <name evidence="3" type="ORF">FNH06_08060</name>
</gene>
<evidence type="ECO:0000256" key="1">
    <source>
        <dbReference type="SAM" id="MobiDB-lite"/>
    </source>
</evidence>
<proteinExistence type="predicted"/>
<reference evidence="3 4" key="1">
    <citation type="submission" date="2019-07" db="EMBL/GenBank/DDBJ databases">
        <title>New species of Amycolatopsis and Streptomyces.</title>
        <authorList>
            <person name="Duangmal K."/>
            <person name="Teo W.F.A."/>
            <person name="Lipun K."/>
        </authorList>
    </citation>
    <scope>NUCLEOTIDE SEQUENCE [LARGE SCALE GENOMIC DNA]</scope>
    <source>
        <strain evidence="3 4">JCM 30562</strain>
    </source>
</reference>
<dbReference type="Pfam" id="PF09587">
    <property type="entry name" value="PGA_cap"/>
    <property type="match status" value="1"/>
</dbReference>
<evidence type="ECO:0000313" key="4">
    <source>
        <dbReference type="Proteomes" id="UP000318578"/>
    </source>
</evidence>
<name>A0A558AHR8_9PSEU</name>
<accession>A0A558AHR8</accession>
<keyword evidence="4" id="KW-1185">Reference proteome</keyword>
<protein>
    <submittedName>
        <fullName evidence="3">CapA family protein</fullName>
    </submittedName>
</protein>